<feature type="transmembrane region" description="Helical" evidence="2">
    <location>
        <begin position="154"/>
        <end position="175"/>
    </location>
</feature>
<keyword evidence="2" id="KW-0812">Transmembrane</keyword>
<feature type="region of interest" description="Disordered" evidence="1">
    <location>
        <begin position="1"/>
        <end position="29"/>
    </location>
</feature>
<feature type="transmembrane region" description="Helical" evidence="2">
    <location>
        <begin position="90"/>
        <end position="109"/>
    </location>
</feature>
<keyword evidence="2" id="KW-0472">Membrane</keyword>
<feature type="transmembrane region" description="Helical" evidence="2">
    <location>
        <begin position="130"/>
        <end position="148"/>
    </location>
</feature>
<dbReference type="Proteomes" id="UP000500953">
    <property type="component" value="Chromosome"/>
</dbReference>
<feature type="transmembrane region" description="Helical" evidence="2">
    <location>
        <begin position="57"/>
        <end position="78"/>
    </location>
</feature>
<evidence type="ECO:0000256" key="1">
    <source>
        <dbReference type="SAM" id="MobiDB-lite"/>
    </source>
</evidence>
<reference evidence="3 4" key="1">
    <citation type="journal article" date="2019" name="ACS Chem. Biol.">
        <title>Identification and Mobilization of a Cryptic Antibiotic Biosynthesis Gene Locus from a Human-Pathogenic Nocardia Isolate.</title>
        <authorList>
            <person name="Herisse M."/>
            <person name="Ishida K."/>
            <person name="Porter J.L."/>
            <person name="Howden B."/>
            <person name="Hertweck C."/>
            <person name="Stinear T.P."/>
            <person name="Pidot S.J."/>
        </authorList>
    </citation>
    <scope>NUCLEOTIDE SEQUENCE [LARGE SCALE GENOMIC DNA]</scope>
    <source>
        <strain evidence="3 4">AUSMDU00012715</strain>
    </source>
</reference>
<organism evidence="3 4">
    <name type="scientific">Nocardia terpenica</name>
    <dbReference type="NCBI Taxonomy" id="455432"/>
    <lineage>
        <taxon>Bacteria</taxon>
        <taxon>Bacillati</taxon>
        <taxon>Actinomycetota</taxon>
        <taxon>Actinomycetes</taxon>
        <taxon>Mycobacteriales</taxon>
        <taxon>Nocardiaceae</taxon>
        <taxon>Nocardia</taxon>
    </lineage>
</organism>
<evidence type="ECO:0000256" key="2">
    <source>
        <dbReference type="SAM" id="Phobius"/>
    </source>
</evidence>
<gene>
    <name evidence="3" type="ORF">F6W96_00375</name>
</gene>
<evidence type="ECO:0000313" key="4">
    <source>
        <dbReference type="Proteomes" id="UP000500953"/>
    </source>
</evidence>
<name>A0A6G9YUX3_9NOCA</name>
<feature type="transmembrane region" description="Helical" evidence="2">
    <location>
        <begin position="250"/>
        <end position="277"/>
    </location>
</feature>
<evidence type="ECO:0000313" key="3">
    <source>
        <dbReference type="EMBL" id="QIS17002.1"/>
    </source>
</evidence>
<feature type="transmembrane region" description="Helical" evidence="2">
    <location>
        <begin position="213"/>
        <end position="238"/>
    </location>
</feature>
<dbReference type="EMBL" id="CP046173">
    <property type="protein sequence ID" value="QIS17002.1"/>
    <property type="molecule type" value="Genomic_DNA"/>
</dbReference>
<sequence>MSPAAADGFGPSPGRAAPDQAAVPASQDGEPIPIRPLHFRELLDLPFALIQSRIRTLAGLIGAGWLIAAVLSFALTALGAVATHGSDTGTLWSAIVSVAVLAWLLRWYIRGVTVSIGLGQVFGGPLARRGAVAGLGANFGPLLLDRLIYSVLGIGVPVLGALLVITLPPALAWLARLRAARLVAMPALVAEAAPYRTAVARAKMLAGGAEWRLAGLWLALRGLVWVLAVPLLGIPLFFSDVTGTRRWTVTALIIGWVLLIVALAEAVESAAAVVAYVDRRCRREALDITIPVSDNGFAGVRR</sequence>
<proteinExistence type="predicted"/>
<dbReference type="AlphaFoldDB" id="A0A6G9YUX3"/>
<dbReference type="RefSeq" id="WP_167484433.1">
    <property type="nucleotide sequence ID" value="NZ_CP046173.1"/>
</dbReference>
<keyword evidence="2" id="KW-1133">Transmembrane helix</keyword>
<accession>A0A6G9YUX3</accession>
<protein>
    <submittedName>
        <fullName evidence="3">Uncharacterized protein</fullName>
    </submittedName>
</protein>